<name>A0A198A7R3_9BACL</name>
<dbReference type="Proteomes" id="UP000078454">
    <property type="component" value="Unassembled WGS sequence"/>
</dbReference>
<dbReference type="RefSeq" id="WP_068666497.1">
    <property type="nucleotide sequence ID" value="NZ_LYPB01000073.1"/>
</dbReference>
<dbReference type="OrthoDB" id="2621664at2"/>
<feature type="transmembrane region" description="Helical" evidence="1">
    <location>
        <begin position="6"/>
        <end position="25"/>
    </location>
</feature>
<keyword evidence="1" id="KW-0472">Membrane</keyword>
<comment type="caution">
    <text evidence="2">The sequence shown here is derived from an EMBL/GenBank/DDBJ whole genome shotgun (WGS) entry which is preliminary data.</text>
</comment>
<dbReference type="EMBL" id="LYPB01000073">
    <property type="protein sequence ID" value="OAS17145.1"/>
    <property type="molecule type" value="Genomic_DNA"/>
</dbReference>
<reference evidence="2 3" key="1">
    <citation type="submission" date="2016-05" db="EMBL/GenBank/DDBJ databases">
        <title>Paenibacillus sp. 1ZS3-15 nov., isolated from the rhizosphere soil.</title>
        <authorList>
            <person name="Zhang X.X."/>
            <person name="Zhang J."/>
        </authorList>
    </citation>
    <scope>NUCLEOTIDE SEQUENCE [LARGE SCALE GENOMIC DNA]</scope>
    <source>
        <strain evidence="2 3">1ZS3-15</strain>
    </source>
</reference>
<feature type="transmembrane region" description="Helical" evidence="1">
    <location>
        <begin position="37"/>
        <end position="58"/>
    </location>
</feature>
<gene>
    <name evidence="2" type="ORF">A8708_02700</name>
</gene>
<feature type="transmembrane region" description="Helical" evidence="1">
    <location>
        <begin position="78"/>
        <end position="101"/>
    </location>
</feature>
<keyword evidence="1" id="KW-1133">Transmembrane helix</keyword>
<proteinExistence type="predicted"/>
<dbReference type="AlphaFoldDB" id="A0A198A7R3"/>
<evidence type="ECO:0000313" key="2">
    <source>
        <dbReference type="EMBL" id="OAS17145.1"/>
    </source>
</evidence>
<dbReference type="STRING" id="1850517.A8708_02700"/>
<keyword evidence="3" id="KW-1185">Reference proteome</keyword>
<evidence type="ECO:0000256" key="1">
    <source>
        <dbReference type="SAM" id="Phobius"/>
    </source>
</evidence>
<keyword evidence="1" id="KW-0812">Transmembrane</keyword>
<protein>
    <submittedName>
        <fullName evidence="2">Uncharacterized protein</fullName>
    </submittedName>
</protein>
<evidence type="ECO:0000313" key="3">
    <source>
        <dbReference type="Proteomes" id="UP000078454"/>
    </source>
</evidence>
<accession>A0A198A7R3</accession>
<sequence>MRWSISYVGVCASVGSLLLCYWFLFENPYLEIAARRDTVLILLAMLVAPAVLGLIASFTNRSRLMSGAFVWSLPYGLYLTVGTIPSIWNLFGLMLACYLIAAIQMRKRL</sequence>
<organism evidence="2 3">
    <name type="scientific">Paenibacillus oryzisoli</name>
    <dbReference type="NCBI Taxonomy" id="1850517"/>
    <lineage>
        <taxon>Bacteria</taxon>
        <taxon>Bacillati</taxon>
        <taxon>Bacillota</taxon>
        <taxon>Bacilli</taxon>
        <taxon>Bacillales</taxon>
        <taxon>Paenibacillaceae</taxon>
        <taxon>Paenibacillus</taxon>
    </lineage>
</organism>